<feature type="compositionally biased region" description="Basic and acidic residues" evidence="1">
    <location>
        <begin position="53"/>
        <end position="76"/>
    </location>
</feature>
<dbReference type="AlphaFoldDB" id="A0A6L2MXH4"/>
<comment type="caution">
    <text evidence="3">The sequence shown here is derived from an EMBL/GenBank/DDBJ whole genome shotgun (WGS) entry which is preliminary data.</text>
</comment>
<proteinExistence type="predicted"/>
<keyword evidence="3" id="KW-0695">RNA-directed DNA polymerase</keyword>
<evidence type="ECO:0000259" key="2">
    <source>
        <dbReference type="Pfam" id="PF07727"/>
    </source>
</evidence>
<evidence type="ECO:0000256" key="1">
    <source>
        <dbReference type="SAM" id="MobiDB-lite"/>
    </source>
</evidence>
<reference evidence="3" key="1">
    <citation type="journal article" date="2019" name="Sci. Rep.">
        <title>Draft genome of Tanacetum cinerariifolium, the natural source of mosquito coil.</title>
        <authorList>
            <person name="Yamashiro T."/>
            <person name="Shiraishi A."/>
            <person name="Satake H."/>
            <person name="Nakayama K."/>
        </authorList>
    </citation>
    <scope>NUCLEOTIDE SEQUENCE</scope>
</reference>
<organism evidence="3">
    <name type="scientific">Tanacetum cinerariifolium</name>
    <name type="common">Dalmatian daisy</name>
    <name type="synonym">Chrysanthemum cinerariifolium</name>
    <dbReference type="NCBI Taxonomy" id="118510"/>
    <lineage>
        <taxon>Eukaryota</taxon>
        <taxon>Viridiplantae</taxon>
        <taxon>Streptophyta</taxon>
        <taxon>Embryophyta</taxon>
        <taxon>Tracheophyta</taxon>
        <taxon>Spermatophyta</taxon>
        <taxon>Magnoliopsida</taxon>
        <taxon>eudicotyledons</taxon>
        <taxon>Gunneridae</taxon>
        <taxon>Pentapetalae</taxon>
        <taxon>asterids</taxon>
        <taxon>campanulids</taxon>
        <taxon>Asterales</taxon>
        <taxon>Asteraceae</taxon>
        <taxon>Asteroideae</taxon>
        <taxon>Anthemideae</taxon>
        <taxon>Anthemidinae</taxon>
        <taxon>Tanacetum</taxon>
    </lineage>
</organism>
<name>A0A6L2MXH4_TANCI</name>
<feature type="region of interest" description="Disordered" evidence="1">
    <location>
        <begin position="53"/>
        <end position="81"/>
    </location>
</feature>
<dbReference type="InterPro" id="IPR013103">
    <property type="entry name" value="RVT_2"/>
</dbReference>
<feature type="domain" description="Reverse transcriptase Ty1/copia-type" evidence="2">
    <location>
        <begin position="134"/>
        <end position="174"/>
    </location>
</feature>
<dbReference type="EMBL" id="BKCJ010007726">
    <property type="protein sequence ID" value="GEU78698.1"/>
    <property type="molecule type" value="Genomic_DNA"/>
</dbReference>
<gene>
    <name evidence="3" type="ORF">Tci_050676</name>
</gene>
<dbReference type="GO" id="GO:0003964">
    <property type="term" value="F:RNA-directed DNA polymerase activity"/>
    <property type="evidence" value="ECO:0007669"/>
    <property type="project" value="UniProtKB-KW"/>
</dbReference>
<dbReference type="Pfam" id="PF07727">
    <property type="entry name" value="RVT_2"/>
    <property type="match status" value="1"/>
</dbReference>
<protein>
    <submittedName>
        <fullName evidence="3">Ribonuclease H-like domain, reverse transcriptase, RNA-dependent DNA polymerase</fullName>
    </submittedName>
</protein>
<accession>A0A6L2MXH4</accession>
<keyword evidence="3" id="KW-0548">Nucleotidyltransferase</keyword>
<evidence type="ECO:0000313" key="3">
    <source>
        <dbReference type="EMBL" id="GEU78698.1"/>
    </source>
</evidence>
<sequence length="234" mass="25580">MNYVPVAIGTILDDSAGTHGYLNAGTSSGNEATSQDYIVMPIWKDASYFDTPSKDVKDGTHNENDDKDKSEDDSSPKEVNAARQHVNTASLEVNIGCFELNTVDPSLNTASSSDPHSPTDMFKLGASDTLEATHSAFLYGTIEEEVYVTHLPGFKDPDHPDKVYKVVKALYGLHLHSHDVKSASTPVDLEKPLVKDGDANDVDVHLYRSMIGSLMYLTTSRLDIMFAVYACAKF</sequence>
<keyword evidence="3" id="KW-0808">Transferase</keyword>